<gene>
    <name evidence="1" type="ORF">S03H2_55189</name>
</gene>
<protein>
    <submittedName>
        <fullName evidence="1">Uncharacterized protein</fullName>
    </submittedName>
</protein>
<feature type="non-terminal residue" evidence="1">
    <location>
        <position position="254"/>
    </location>
</feature>
<evidence type="ECO:0000313" key="1">
    <source>
        <dbReference type="EMBL" id="GAH72768.1"/>
    </source>
</evidence>
<feature type="non-terminal residue" evidence="1">
    <location>
        <position position="1"/>
    </location>
</feature>
<name>X1JSH7_9ZZZZ</name>
<accession>X1JSH7</accession>
<dbReference type="AlphaFoldDB" id="X1JSH7"/>
<sequence>GARAITMVEEHTIDLWGNPTGKSLRAVLKPVAHQIKDFVRYVVAARAINLNAREIESGFDIEDAVYIFKKYDSPQWRKAAHELTEWNHRVLDYLVQAGGLEEEAAKQMRELNPIYVPFLRSFAPGEKRRTPRGVGRGLIKRGKGVYKITGSGRGIDDPIESMITQTRRLISIAHKSLIARAFVEVEQKTPGLSGLIERVPAPMKATTFNASQLKKQLIDLGIDVEPGELDDAMFTVFSNSPIFLGKEHIISVIV</sequence>
<organism evidence="1">
    <name type="scientific">marine sediment metagenome</name>
    <dbReference type="NCBI Taxonomy" id="412755"/>
    <lineage>
        <taxon>unclassified sequences</taxon>
        <taxon>metagenomes</taxon>
        <taxon>ecological metagenomes</taxon>
    </lineage>
</organism>
<proteinExistence type="predicted"/>
<comment type="caution">
    <text evidence="1">The sequence shown here is derived from an EMBL/GenBank/DDBJ whole genome shotgun (WGS) entry which is preliminary data.</text>
</comment>
<reference evidence="1" key="1">
    <citation type="journal article" date="2014" name="Front. Microbiol.">
        <title>High frequency of phylogenetically diverse reductive dehalogenase-homologous genes in deep subseafloor sedimentary metagenomes.</title>
        <authorList>
            <person name="Kawai M."/>
            <person name="Futagami T."/>
            <person name="Toyoda A."/>
            <person name="Takaki Y."/>
            <person name="Nishi S."/>
            <person name="Hori S."/>
            <person name="Arai W."/>
            <person name="Tsubouchi T."/>
            <person name="Morono Y."/>
            <person name="Uchiyama I."/>
            <person name="Ito T."/>
            <person name="Fujiyama A."/>
            <person name="Inagaki F."/>
            <person name="Takami H."/>
        </authorList>
    </citation>
    <scope>NUCLEOTIDE SEQUENCE</scope>
    <source>
        <strain evidence="1">Expedition CK06-06</strain>
    </source>
</reference>
<dbReference type="EMBL" id="BARU01035238">
    <property type="protein sequence ID" value="GAH72768.1"/>
    <property type="molecule type" value="Genomic_DNA"/>
</dbReference>